<feature type="chain" id="PRO_5042953128" evidence="1">
    <location>
        <begin position="23"/>
        <end position="65"/>
    </location>
</feature>
<organism evidence="2 3">
    <name type="scientific">Platanthera zijinensis</name>
    <dbReference type="NCBI Taxonomy" id="2320716"/>
    <lineage>
        <taxon>Eukaryota</taxon>
        <taxon>Viridiplantae</taxon>
        <taxon>Streptophyta</taxon>
        <taxon>Embryophyta</taxon>
        <taxon>Tracheophyta</taxon>
        <taxon>Spermatophyta</taxon>
        <taxon>Magnoliopsida</taxon>
        <taxon>Liliopsida</taxon>
        <taxon>Asparagales</taxon>
        <taxon>Orchidaceae</taxon>
        <taxon>Orchidoideae</taxon>
        <taxon>Orchideae</taxon>
        <taxon>Orchidinae</taxon>
        <taxon>Platanthera</taxon>
    </lineage>
</organism>
<evidence type="ECO:0000313" key="2">
    <source>
        <dbReference type="EMBL" id="KAK8919440.1"/>
    </source>
</evidence>
<keyword evidence="3" id="KW-1185">Reference proteome</keyword>
<accession>A0AAP0FWF9</accession>
<sequence>MLGLSLLLCDVFLLLTIHFSLMGRCLGPFFLVTDCDKVIPSLHTCFLYVWSFLADFWSMPNEQVW</sequence>
<evidence type="ECO:0000256" key="1">
    <source>
        <dbReference type="SAM" id="SignalP"/>
    </source>
</evidence>
<dbReference type="EMBL" id="JBBWWQ010000019">
    <property type="protein sequence ID" value="KAK8919440.1"/>
    <property type="molecule type" value="Genomic_DNA"/>
</dbReference>
<gene>
    <name evidence="2" type="ORF">KSP39_PZI021190</name>
</gene>
<protein>
    <submittedName>
        <fullName evidence="2">Uncharacterized protein</fullName>
    </submittedName>
</protein>
<reference evidence="2 3" key="1">
    <citation type="journal article" date="2022" name="Nat. Plants">
        <title>Genomes of leafy and leafless Platanthera orchids illuminate the evolution of mycoheterotrophy.</title>
        <authorList>
            <person name="Li M.H."/>
            <person name="Liu K.W."/>
            <person name="Li Z."/>
            <person name="Lu H.C."/>
            <person name="Ye Q.L."/>
            <person name="Zhang D."/>
            <person name="Wang J.Y."/>
            <person name="Li Y.F."/>
            <person name="Zhong Z.M."/>
            <person name="Liu X."/>
            <person name="Yu X."/>
            <person name="Liu D.K."/>
            <person name="Tu X.D."/>
            <person name="Liu B."/>
            <person name="Hao Y."/>
            <person name="Liao X.Y."/>
            <person name="Jiang Y.T."/>
            <person name="Sun W.H."/>
            <person name="Chen J."/>
            <person name="Chen Y.Q."/>
            <person name="Ai Y."/>
            <person name="Zhai J.W."/>
            <person name="Wu S.S."/>
            <person name="Zhou Z."/>
            <person name="Hsiao Y.Y."/>
            <person name="Wu W.L."/>
            <person name="Chen Y.Y."/>
            <person name="Lin Y.F."/>
            <person name="Hsu J.L."/>
            <person name="Li C.Y."/>
            <person name="Wang Z.W."/>
            <person name="Zhao X."/>
            <person name="Zhong W.Y."/>
            <person name="Ma X.K."/>
            <person name="Ma L."/>
            <person name="Huang J."/>
            <person name="Chen G.Z."/>
            <person name="Huang M.Z."/>
            <person name="Huang L."/>
            <person name="Peng D.H."/>
            <person name="Luo Y.B."/>
            <person name="Zou S.Q."/>
            <person name="Chen S.P."/>
            <person name="Lan S."/>
            <person name="Tsai W.C."/>
            <person name="Van de Peer Y."/>
            <person name="Liu Z.J."/>
        </authorList>
    </citation>
    <scope>NUCLEOTIDE SEQUENCE [LARGE SCALE GENOMIC DNA]</scope>
    <source>
        <strain evidence="2">Lor287</strain>
    </source>
</reference>
<comment type="caution">
    <text evidence="2">The sequence shown here is derived from an EMBL/GenBank/DDBJ whole genome shotgun (WGS) entry which is preliminary data.</text>
</comment>
<keyword evidence="1" id="KW-0732">Signal</keyword>
<dbReference type="Proteomes" id="UP001418222">
    <property type="component" value="Unassembled WGS sequence"/>
</dbReference>
<evidence type="ECO:0000313" key="3">
    <source>
        <dbReference type="Proteomes" id="UP001418222"/>
    </source>
</evidence>
<feature type="signal peptide" evidence="1">
    <location>
        <begin position="1"/>
        <end position="22"/>
    </location>
</feature>
<name>A0AAP0FWF9_9ASPA</name>
<proteinExistence type="predicted"/>
<dbReference type="AlphaFoldDB" id="A0AAP0FWF9"/>